<reference evidence="2" key="1">
    <citation type="journal article" date="2024" name="Proc. Natl. Acad. Sci. U.S.A.">
        <title>Extraordinary preservation of gene collinearity over three hundred million years revealed in homosporous lycophytes.</title>
        <authorList>
            <person name="Li C."/>
            <person name="Wickell D."/>
            <person name="Kuo L.Y."/>
            <person name="Chen X."/>
            <person name="Nie B."/>
            <person name="Liao X."/>
            <person name="Peng D."/>
            <person name="Ji J."/>
            <person name="Jenkins J."/>
            <person name="Williams M."/>
            <person name="Shu S."/>
            <person name="Plott C."/>
            <person name="Barry K."/>
            <person name="Rajasekar S."/>
            <person name="Grimwood J."/>
            <person name="Han X."/>
            <person name="Sun S."/>
            <person name="Hou Z."/>
            <person name="He W."/>
            <person name="Dai G."/>
            <person name="Sun C."/>
            <person name="Schmutz J."/>
            <person name="Leebens-Mack J.H."/>
            <person name="Li F.W."/>
            <person name="Wang L."/>
        </authorList>
    </citation>
    <scope>NUCLEOTIDE SEQUENCE [LARGE SCALE GENOMIC DNA]</scope>
    <source>
        <strain evidence="2">cv. PW_Plant_1</strain>
    </source>
</reference>
<dbReference type="Proteomes" id="UP001162992">
    <property type="component" value="Chromosome 6"/>
</dbReference>
<accession>A0ACC2DJA3</accession>
<dbReference type="EMBL" id="CM055097">
    <property type="protein sequence ID" value="KAJ7554368.1"/>
    <property type="molecule type" value="Genomic_DNA"/>
</dbReference>
<comment type="caution">
    <text evidence="1">The sequence shown here is derived from an EMBL/GenBank/DDBJ whole genome shotgun (WGS) entry which is preliminary data.</text>
</comment>
<organism evidence="1 2">
    <name type="scientific">Diphasiastrum complanatum</name>
    <name type="common">Issler's clubmoss</name>
    <name type="synonym">Lycopodium complanatum</name>
    <dbReference type="NCBI Taxonomy" id="34168"/>
    <lineage>
        <taxon>Eukaryota</taxon>
        <taxon>Viridiplantae</taxon>
        <taxon>Streptophyta</taxon>
        <taxon>Embryophyta</taxon>
        <taxon>Tracheophyta</taxon>
        <taxon>Lycopodiopsida</taxon>
        <taxon>Lycopodiales</taxon>
        <taxon>Lycopodiaceae</taxon>
        <taxon>Lycopodioideae</taxon>
        <taxon>Diphasiastrum</taxon>
    </lineage>
</organism>
<evidence type="ECO:0000313" key="1">
    <source>
        <dbReference type="EMBL" id="KAJ7554368.1"/>
    </source>
</evidence>
<sequence length="208" mass="23592">MEEMDDPYYDLMDGEPTSPRPSEPSPKRPVYTGKTAQFFRKPNKNPAVKSTHQRSNSEEEFSSRSLEGEPQHRQREWQEGSDIRNERASGSARVCKCVAGASVDCAAICCCPFTVLHLLALLLLKLPATAVHKLIADLRKKYRKRKRFKSGSGIEEPAKPTLSECNSYQESIKSSKQSSVHLQDQEFLRDYFECNNLGFGRFELNNSI</sequence>
<keyword evidence="2" id="KW-1185">Reference proteome</keyword>
<proteinExistence type="predicted"/>
<gene>
    <name evidence="1" type="ORF">O6H91_06G137300</name>
</gene>
<evidence type="ECO:0000313" key="2">
    <source>
        <dbReference type="Proteomes" id="UP001162992"/>
    </source>
</evidence>
<protein>
    <submittedName>
        <fullName evidence="1">Uncharacterized protein</fullName>
    </submittedName>
</protein>
<name>A0ACC2DJA3_DIPCM</name>